<proteinExistence type="predicted"/>
<feature type="compositionally biased region" description="Polar residues" evidence="1">
    <location>
        <begin position="106"/>
        <end position="120"/>
    </location>
</feature>
<feature type="region of interest" description="Disordered" evidence="1">
    <location>
        <begin position="1388"/>
        <end position="1441"/>
    </location>
</feature>
<feature type="compositionally biased region" description="Polar residues" evidence="1">
    <location>
        <begin position="535"/>
        <end position="564"/>
    </location>
</feature>
<feature type="region of interest" description="Disordered" evidence="1">
    <location>
        <begin position="143"/>
        <end position="304"/>
    </location>
</feature>
<feature type="compositionally biased region" description="Low complexity" evidence="1">
    <location>
        <begin position="1012"/>
        <end position="1021"/>
    </location>
</feature>
<evidence type="ECO:0000313" key="3">
    <source>
        <dbReference type="Proteomes" id="UP000245771"/>
    </source>
</evidence>
<feature type="region of interest" description="Disordered" evidence="1">
    <location>
        <begin position="806"/>
        <end position="1021"/>
    </location>
</feature>
<sequence>MKDPSGSTGRPLREPRSTLSLRNISSPSLVPFDASSSKPAAGADAFDVIVQASNPSHPQHAAWVERYGGSIRNTRKSLDGSSTSYQAAQSSTSRPPSLRRSRSKTASKVGTSHTSTTPNAKSRPALNDVMMVPDASVWTLLANQGEATAESERSQNRRQASALEKSADEANVNKSHREGSGRIRTSSQDIRSDATVGASSVKTSATERGQRRKRKKEKGKGRAAAPPVPPPRTTSHAAYHEQAQDALSPNGGEGEASTSPTSLPYLSKASFDASTSPINLSPRLADDARLRHGNDRMGSIDERRVGIQSPSLLSPMSASAFPLRQSSVDPELPQGSPASTASSPPPTRTMFGNLTHSLPGRRSVDFRLPDDDVMKLRQESAKTPRKGLNAIFSPLRGAVAARRADKQAAAAAPLQSEAKKPLPILRVATPPRASVDIPQRAAPVPPPRASIDILQRTAPVPPPRSPLRRSPNIPQEENGHTGETLAGQVQERKESPPVFVIGKNSAPNTQVTSGSGISQTAPAVNAIVHDGTPSVVRSQAKESSTPSMQTTNSSDTTARSQKTFVSLPKSASHGRSFSMDTEDGQEFHDAVSDEGGLGSSDDAMPSNTSATKKRRSRHKSIEDVNAARLQAKEAALNEPLPDSIKQGESTEFDLNARHRRDSSASDDMIPPASRKNSLRRKVSKKQIKTPATKKDVITSPMPNSPRVEQPDDRANKHQSHRQSAATITNSNSSKKEAGAGVGELDGRRKTVTQSSVDEGISQPFVSIDSEQAVPKELPEIPNAEFTPTPTSLENGFQQLNLGFSKSQSSRDIAESYRASHRKAAEKASIDYKQLPLPPPPPPSLPSSPVDETLKRQIAHQRSYSRMMNQSQSSSNTGKISGVFSRMRKDKTPSFSHFPGSDSHSTSLSGSTSQLNLISPSQSPVQDDRNSGVGLGIDTVSMQSSKGTNTSDQHFPSSPSPQQPVRSPSGESGWRNRLPSFSASRAAKAQKGEKGRTDSNQQQPPAPPPIPRQPSSSQMQRQQLLYEAVAHSMSDNSMVQKTVPPSPTIHKTLSPALLREERHEADEVGSFIGSEEAEEERLADSRRGTWNSFSNFELAPNKVYDASGEMSNSSQPPTIDIQGPSIPKSNTTPSNLTSGSFSSPITPQINEPPNSRLRASRSFSPDFMNLSMTARRLSRSSSNPKFQMVPQALDLSPGKANNLRRHESPSDGMEFEPYDDRTSPFLGNSPAIHDNNGKEAIGSLSFPSSPGQLSIGGNGNESKRNRNLSIGSTLLGNITGGGNNNGNPSNTIKPRSSFAMDRDRSPVVNQAWADLPPSPSPRSSAVRKFFASAAKSPLRPGKIRTTSINTLMSPGRPSFQAGSPNDVAFPVSPALPSGQSSMFADVWKQESPSPRTNGNAHAGMPSGSSFNSTSGYPLTQSASTSSLQQVSQDYSSQSSSPIAQLRQVGIPRGMPSQSLHSSTSLNDSLHKEWIAHNGSSSALNGGGTGGSSINAESIYSNQSSRNITSQRMIDSSQPQIQATNEADLQAFGRMLRESAKEDAQRVRQIAKRSVSANNTPRLP</sequence>
<gene>
    <name evidence="2" type="ORF">FA14DRAFT_170442</name>
</gene>
<keyword evidence="3" id="KW-1185">Reference proteome</keyword>
<feature type="compositionally biased region" description="Basic residues" evidence="1">
    <location>
        <begin position="676"/>
        <end position="687"/>
    </location>
</feature>
<feature type="region of interest" description="Disordered" evidence="1">
    <location>
        <begin position="72"/>
        <end position="128"/>
    </location>
</feature>
<feature type="compositionally biased region" description="Basic and acidic residues" evidence="1">
    <location>
        <begin position="284"/>
        <end position="304"/>
    </location>
</feature>
<feature type="compositionally biased region" description="Polar residues" evidence="1">
    <location>
        <begin position="939"/>
        <end position="954"/>
    </location>
</feature>
<dbReference type="GeneID" id="37022059"/>
<feature type="compositionally biased region" description="Polar residues" evidence="1">
    <location>
        <begin position="197"/>
        <end position="206"/>
    </location>
</feature>
<dbReference type="RefSeq" id="XP_025357945.1">
    <property type="nucleotide sequence ID" value="XM_025500278.1"/>
</dbReference>
<feature type="region of interest" description="Disordered" evidence="1">
    <location>
        <begin position="456"/>
        <end position="480"/>
    </location>
</feature>
<dbReference type="EMBL" id="KZ819602">
    <property type="protein sequence ID" value="PWN37643.1"/>
    <property type="molecule type" value="Genomic_DNA"/>
</dbReference>
<feature type="compositionally biased region" description="Polar residues" evidence="1">
    <location>
        <begin position="913"/>
        <end position="924"/>
    </location>
</feature>
<feature type="compositionally biased region" description="Low complexity" evidence="1">
    <location>
        <begin position="861"/>
        <end position="875"/>
    </location>
</feature>
<feature type="compositionally biased region" description="Polar residues" evidence="1">
    <location>
        <begin position="1389"/>
        <end position="1398"/>
    </location>
</feature>
<organism evidence="2 3">
    <name type="scientific">Meira miltonrushii</name>
    <dbReference type="NCBI Taxonomy" id="1280837"/>
    <lineage>
        <taxon>Eukaryota</taxon>
        <taxon>Fungi</taxon>
        <taxon>Dikarya</taxon>
        <taxon>Basidiomycota</taxon>
        <taxon>Ustilaginomycotina</taxon>
        <taxon>Exobasidiomycetes</taxon>
        <taxon>Exobasidiales</taxon>
        <taxon>Brachybasidiaceae</taxon>
        <taxon>Meira</taxon>
    </lineage>
</organism>
<feature type="compositionally biased region" description="Polar residues" evidence="1">
    <location>
        <begin position="721"/>
        <end position="732"/>
    </location>
</feature>
<feature type="compositionally biased region" description="Low complexity" evidence="1">
    <location>
        <begin position="899"/>
        <end position="912"/>
    </location>
</feature>
<feature type="compositionally biased region" description="Pro residues" evidence="1">
    <location>
        <begin position="835"/>
        <end position="845"/>
    </location>
</feature>
<protein>
    <submittedName>
        <fullName evidence="2">Uncharacterized protein</fullName>
    </submittedName>
</protein>
<feature type="region of interest" description="Disordered" evidence="1">
    <location>
        <begin position="1105"/>
        <end position="1160"/>
    </location>
</feature>
<feature type="compositionally biased region" description="Basic residues" evidence="1">
    <location>
        <begin position="210"/>
        <end position="221"/>
    </location>
</feature>
<feature type="compositionally biased region" description="Polar residues" evidence="1">
    <location>
        <begin position="1553"/>
        <end position="1562"/>
    </location>
</feature>
<evidence type="ECO:0000256" key="1">
    <source>
        <dbReference type="SAM" id="MobiDB-lite"/>
    </source>
</evidence>
<feature type="compositionally biased region" description="Low complexity" evidence="1">
    <location>
        <begin position="81"/>
        <end position="96"/>
    </location>
</feature>
<feature type="region of interest" description="Disordered" evidence="1">
    <location>
        <begin position="1538"/>
        <end position="1562"/>
    </location>
</feature>
<feature type="compositionally biased region" description="Low complexity" evidence="1">
    <location>
        <begin position="1417"/>
        <end position="1439"/>
    </location>
</feature>
<feature type="compositionally biased region" description="Polar residues" evidence="1">
    <location>
        <begin position="1405"/>
        <end position="1416"/>
    </location>
</feature>
<reference evidence="2 3" key="1">
    <citation type="journal article" date="2018" name="Mol. Biol. Evol.">
        <title>Broad Genomic Sampling Reveals a Smut Pathogenic Ancestry of the Fungal Clade Ustilaginomycotina.</title>
        <authorList>
            <person name="Kijpornyongpan T."/>
            <person name="Mondo S.J."/>
            <person name="Barry K."/>
            <person name="Sandor L."/>
            <person name="Lee J."/>
            <person name="Lipzen A."/>
            <person name="Pangilinan J."/>
            <person name="LaButti K."/>
            <person name="Hainaut M."/>
            <person name="Henrissat B."/>
            <person name="Grigoriev I.V."/>
            <person name="Spatafora J.W."/>
            <person name="Aime M.C."/>
        </authorList>
    </citation>
    <scope>NUCLEOTIDE SEQUENCE [LARGE SCALE GENOMIC DNA]</scope>
    <source>
        <strain evidence="2 3">MCA 3882</strain>
    </source>
</reference>
<feature type="region of interest" description="Disordered" evidence="1">
    <location>
        <begin position="534"/>
        <end position="774"/>
    </location>
</feature>
<feature type="region of interest" description="Disordered" evidence="1">
    <location>
        <begin position="1"/>
        <end position="40"/>
    </location>
</feature>
<feature type="region of interest" description="Disordered" evidence="1">
    <location>
        <begin position="326"/>
        <end position="363"/>
    </location>
</feature>
<feature type="compositionally biased region" description="Polar residues" evidence="1">
    <location>
        <begin position="1126"/>
        <end position="1152"/>
    </location>
</feature>
<dbReference type="InParanoid" id="A0A316VML1"/>
<feature type="compositionally biased region" description="Polar residues" evidence="1">
    <location>
        <begin position="17"/>
        <end position="38"/>
    </location>
</feature>
<name>A0A316VML1_9BASI</name>
<dbReference type="Proteomes" id="UP000245771">
    <property type="component" value="Unassembled WGS sequence"/>
</dbReference>
<dbReference type="OrthoDB" id="3367100at2759"/>
<accession>A0A316VML1</accession>
<evidence type="ECO:0000313" key="2">
    <source>
        <dbReference type="EMBL" id="PWN37643.1"/>
    </source>
</evidence>